<feature type="transmembrane region" description="Helical" evidence="7">
    <location>
        <begin position="76"/>
        <end position="101"/>
    </location>
</feature>
<dbReference type="InterPro" id="IPR007140">
    <property type="entry name" value="DUF350"/>
</dbReference>
<evidence type="ECO:0000256" key="7">
    <source>
        <dbReference type="SAM" id="Phobius"/>
    </source>
</evidence>
<keyword evidence="5 7" id="KW-1133">Transmembrane helix</keyword>
<gene>
    <name evidence="8" type="ORF">GCM10009755_03330</name>
</gene>
<dbReference type="Proteomes" id="UP001500755">
    <property type="component" value="Unassembled WGS sequence"/>
</dbReference>
<evidence type="ECO:0000256" key="1">
    <source>
        <dbReference type="ARBA" id="ARBA00004651"/>
    </source>
</evidence>
<evidence type="ECO:0000313" key="8">
    <source>
        <dbReference type="EMBL" id="GAA1999201.1"/>
    </source>
</evidence>
<protein>
    <submittedName>
        <fullName evidence="8">DUF350 domain-containing protein</fullName>
    </submittedName>
</protein>
<name>A0ABN2T650_9MICO</name>
<dbReference type="Pfam" id="PF03994">
    <property type="entry name" value="DUF350"/>
    <property type="match status" value="1"/>
</dbReference>
<sequence length="141" mass="14689">MILALLVECGIVLSYAVAGLLLMVIGYGVVDLLTPGKLHELLWVERSKNGAILVASNLFGVAIIAATAITASADHFVWGLISTFAYGLIGIGIMALSFLVIDALTPGKLGDMVHGETVHPEIWVNVSAHLGIALVMAAALL</sequence>
<keyword evidence="6 7" id="KW-0472">Membrane</keyword>
<feature type="transmembrane region" description="Helical" evidence="7">
    <location>
        <begin position="12"/>
        <end position="30"/>
    </location>
</feature>
<feature type="transmembrane region" description="Helical" evidence="7">
    <location>
        <begin position="51"/>
        <end position="70"/>
    </location>
</feature>
<dbReference type="EMBL" id="BAAANO010000004">
    <property type="protein sequence ID" value="GAA1999201.1"/>
    <property type="molecule type" value="Genomic_DNA"/>
</dbReference>
<proteinExistence type="inferred from homology"/>
<comment type="caution">
    <text evidence="8">The sequence shown here is derived from an EMBL/GenBank/DDBJ whole genome shotgun (WGS) entry which is preliminary data.</text>
</comment>
<organism evidence="8 9">
    <name type="scientific">Brevibacterium samyangense</name>
    <dbReference type="NCBI Taxonomy" id="366888"/>
    <lineage>
        <taxon>Bacteria</taxon>
        <taxon>Bacillati</taxon>
        <taxon>Actinomycetota</taxon>
        <taxon>Actinomycetes</taxon>
        <taxon>Micrococcales</taxon>
        <taxon>Brevibacteriaceae</taxon>
        <taxon>Brevibacterium</taxon>
    </lineage>
</organism>
<evidence type="ECO:0000256" key="6">
    <source>
        <dbReference type="ARBA" id="ARBA00023136"/>
    </source>
</evidence>
<evidence type="ECO:0000256" key="3">
    <source>
        <dbReference type="ARBA" id="ARBA00022475"/>
    </source>
</evidence>
<evidence type="ECO:0000256" key="2">
    <source>
        <dbReference type="ARBA" id="ARBA00005779"/>
    </source>
</evidence>
<accession>A0ABN2T650</accession>
<keyword evidence="9" id="KW-1185">Reference proteome</keyword>
<comment type="similarity">
    <text evidence="2">Belongs to the UPF0719 family.</text>
</comment>
<dbReference type="RefSeq" id="WP_344306388.1">
    <property type="nucleotide sequence ID" value="NZ_BAAANO010000004.1"/>
</dbReference>
<reference evidence="8 9" key="1">
    <citation type="journal article" date="2019" name="Int. J. Syst. Evol. Microbiol.">
        <title>The Global Catalogue of Microorganisms (GCM) 10K type strain sequencing project: providing services to taxonomists for standard genome sequencing and annotation.</title>
        <authorList>
            <consortium name="The Broad Institute Genomics Platform"/>
            <consortium name="The Broad Institute Genome Sequencing Center for Infectious Disease"/>
            <person name="Wu L."/>
            <person name="Ma J."/>
        </authorList>
    </citation>
    <scope>NUCLEOTIDE SEQUENCE [LARGE SCALE GENOMIC DNA]</scope>
    <source>
        <strain evidence="8 9">JCM 14546</strain>
    </source>
</reference>
<keyword evidence="3" id="KW-1003">Cell membrane</keyword>
<keyword evidence="4 7" id="KW-0812">Transmembrane</keyword>
<evidence type="ECO:0000256" key="5">
    <source>
        <dbReference type="ARBA" id="ARBA00022989"/>
    </source>
</evidence>
<feature type="transmembrane region" description="Helical" evidence="7">
    <location>
        <begin position="122"/>
        <end position="140"/>
    </location>
</feature>
<evidence type="ECO:0000256" key="4">
    <source>
        <dbReference type="ARBA" id="ARBA00022692"/>
    </source>
</evidence>
<evidence type="ECO:0000313" key="9">
    <source>
        <dbReference type="Proteomes" id="UP001500755"/>
    </source>
</evidence>
<comment type="subcellular location">
    <subcellularLocation>
        <location evidence="1">Cell membrane</location>
        <topology evidence="1">Multi-pass membrane protein</topology>
    </subcellularLocation>
</comment>